<evidence type="ECO:0000313" key="1">
    <source>
        <dbReference type="EMBL" id="EUC33551.1"/>
    </source>
</evidence>
<organism evidence="1 2">
    <name type="scientific">Cochliobolus carbonum (strain 26-R-13)</name>
    <name type="common">Maize leaf spot fungus</name>
    <name type="synonym">Bipolaris zeicola</name>
    <dbReference type="NCBI Taxonomy" id="930089"/>
    <lineage>
        <taxon>Eukaryota</taxon>
        <taxon>Fungi</taxon>
        <taxon>Dikarya</taxon>
        <taxon>Ascomycota</taxon>
        <taxon>Pezizomycotina</taxon>
        <taxon>Dothideomycetes</taxon>
        <taxon>Pleosporomycetidae</taxon>
        <taxon>Pleosporales</taxon>
        <taxon>Pleosporineae</taxon>
        <taxon>Pleosporaceae</taxon>
        <taxon>Bipolaris</taxon>
    </lineage>
</organism>
<dbReference type="RefSeq" id="XP_007712173.1">
    <property type="nucleotide sequence ID" value="XM_007713983.1"/>
</dbReference>
<gene>
    <name evidence="1" type="ORF">COCCADRAFT_95767</name>
</gene>
<dbReference type="KEGG" id="bze:COCCADRAFT_95767"/>
<name>W6YPZ9_COCC2</name>
<keyword evidence="2" id="KW-1185">Reference proteome</keyword>
<dbReference type="GeneID" id="19154012"/>
<dbReference type="EMBL" id="KI964608">
    <property type="protein sequence ID" value="EUC33551.1"/>
    <property type="molecule type" value="Genomic_DNA"/>
</dbReference>
<accession>W6YPZ9</accession>
<evidence type="ECO:0000313" key="2">
    <source>
        <dbReference type="Proteomes" id="UP000053841"/>
    </source>
</evidence>
<dbReference type="AlphaFoldDB" id="W6YPZ9"/>
<proteinExistence type="predicted"/>
<reference evidence="1 2" key="1">
    <citation type="journal article" date="2013" name="PLoS Genet.">
        <title>Comparative genome structure, secondary metabolite, and effector coding capacity across Cochliobolus pathogens.</title>
        <authorList>
            <person name="Condon B.J."/>
            <person name="Leng Y."/>
            <person name="Wu D."/>
            <person name="Bushley K.E."/>
            <person name="Ohm R.A."/>
            <person name="Otillar R."/>
            <person name="Martin J."/>
            <person name="Schackwitz W."/>
            <person name="Grimwood J."/>
            <person name="MohdZainudin N."/>
            <person name="Xue C."/>
            <person name="Wang R."/>
            <person name="Manning V.A."/>
            <person name="Dhillon B."/>
            <person name="Tu Z.J."/>
            <person name="Steffenson B.J."/>
            <person name="Salamov A."/>
            <person name="Sun H."/>
            <person name="Lowry S."/>
            <person name="LaButti K."/>
            <person name="Han J."/>
            <person name="Copeland A."/>
            <person name="Lindquist E."/>
            <person name="Barry K."/>
            <person name="Schmutz J."/>
            <person name="Baker S.E."/>
            <person name="Ciuffetti L.M."/>
            <person name="Grigoriev I.V."/>
            <person name="Zhong S."/>
            <person name="Turgeon B.G."/>
        </authorList>
    </citation>
    <scope>NUCLEOTIDE SEQUENCE [LARGE SCALE GENOMIC DNA]</scope>
    <source>
        <strain evidence="1 2">26-R-13</strain>
    </source>
</reference>
<dbReference type="Proteomes" id="UP000053841">
    <property type="component" value="Unassembled WGS sequence"/>
</dbReference>
<sequence length="91" mass="10180">MECSRRNKDAPGQPFGTSLIHRLRPCRAPLVWNHDLGTHDRPTSQNMAFCPPRLTCFGGWPVPVPCWVRPSRHVTSDLGTNEKGTESSPTQ</sequence>
<dbReference type="HOGENOM" id="CLU_2426692_0_0_1"/>
<protein>
    <submittedName>
        <fullName evidence="1">Uncharacterized protein</fullName>
    </submittedName>
</protein>